<protein>
    <submittedName>
        <fullName evidence="1">Uncharacterized protein</fullName>
    </submittedName>
</protein>
<gene>
    <name evidence="1" type="ORF">P154DRAFT_422450</name>
</gene>
<dbReference type="OrthoDB" id="3726712at2759"/>
<dbReference type="AlphaFoldDB" id="A0A6A5WYY7"/>
<sequence length="585" mass="65662">MRWKNNSSTADVLRPSKRQSLTILAHSRQTWATLLAAAGSATRLPHSCSNIGNLLNRTPSLPDEQKVEDVVEGTMLSLEGYSQWKITSSQCCDLTSKLKTSPRQKVNIGVAHPTFCNISDEFLPAWIGFEHLPNCASGGNYLAAFVLGWSYILSARLIELRKKTEDDKIIYTDKKATYHCDDTTLPCDGFMIPVGNADANECRWWAAILAGDCGWRAILNRSGGAYYPPWACHLNPKARFNIRYEGTSHPSPGMTHPPSSGEAQQYLCNFARLHNAYDQLVAAFVAALTIPSHLRFGAPVTLPKPKLMTHTRRPGSICGTYVPSTDQLPHFMLLSCIPNMLPSCLFGCFWNPGVHCNVAGEWLHPILREILPPLIQEKKYEVIIRIMAARQPSSAPLWLGSAITGMLPRIQSILSSFMPPGCPEATVWTNCCQSFMDSAFHKELRISDNPTLGKIICREDEFRLLYLTDIESDHYGMLPLSPYPPFGVVKLKETALGVRLHAFCGHQLDYSHWAWRNHDRPDLIDFALPCEKLSEIATRNIFSWTFFSDGVRPDEMPMWRHEWLSILLDHESDDENTSVTSSEEA</sequence>
<evidence type="ECO:0000313" key="1">
    <source>
        <dbReference type="EMBL" id="KAF2006214.1"/>
    </source>
</evidence>
<organism evidence="1 2">
    <name type="scientific">Amniculicola lignicola CBS 123094</name>
    <dbReference type="NCBI Taxonomy" id="1392246"/>
    <lineage>
        <taxon>Eukaryota</taxon>
        <taxon>Fungi</taxon>
        <taxon>Dikarya</taxon>
        <taxon>Ascomycota</taxon>
        <taxon>Pezizomycotina</taxon>
        <taxon>Dothideomycetes</taxon>
        <taxon>Pleosporomycetidae</taxon>
        <taxon>Pleosporales</taxon>
        <taxon>Amniculicolaceae</taxon>
        <taxon>Amniculicola</taxon>
    </lineage>
</organism>
<name>A0A6A5WYY7_9PLEO</name>
<dbReference type="EMBL" id="ML977560">
    <property type="protein sequence ID" value="KAF2006214.1"/>
    <property type="molecule type" value="Genomic_DNA"/>
</dbReference>
<dbReference type="Proteomes" id="UP000799779">
    <property type="component" value="Unassembled WGS sequence"/>
</dbReference>
<proteinExistence type="predicted"/>
<accession>A0A6A5WYY7</accession>
<reference evidence="1" key="1">
    <citation type="journal article" date="2020" name="Stud. Mycol.">
        <title>101 Dothideomycetes genomes: a test case for predicting lifestyles and emergence of pathogens.</title>
        <authorList>
            <person name="Haridas S."/>
            <person name="Albert R."/>
            <person name="Binder M."/>
            <person name="Bloem J."/>
            <person name="Labutti K."/>
            <person name="Salamov A."/>
            <person name="Andreopoulos B."/>
            <person name="Baker S."/>
            <person name="Barry K."/>
            <person name="Bills G."/>
            <person name="Bluhm B."/>
            <person name="Cannon C."/>
            <person name="Castanera R."/>
            <person name="Culley D."/>
            <person name="Daum C."/>
            <person name="Ezra D."/>
            <person name="Gonzalez J."/>
            <person name="Henrissat B."/>
            <person name="Kuo A."/>
            <person name="Liang C."/>
            <person name="Lipzen A."/>
            <person name="Lutzoni F."/>
            <person name="Magnuson J."/>
            <person name="Mondo S."/>
            <person name="Nolan M."/>
            <person name="Ohm R."/>
            <person name="Pangilinan J."/>
            <person name="Park H.-J."/>
            <person name="Ramirez L."/>
            <person name="Alfaro M."/>
            <person name="Sun H."/>
            <person name="Tritt A."/>
            <person name="Yoshinaga Y."/>
            <person name="Zwiers L.-H."/>
            <person name="Turgeon B."/>
            <person name="Goodwin S."/>
            <person name="Spatafora J."/>
            <person name="Crous P."/>
            <person name="Grigoriev I."/>
        </authorList>
    </citation>
    <scope>NUCLEOTIDE SEQUENCE</scope>
    <source>
        <strain evidence="1">CBS 123094</strain>
    </source>
</reference>
<evidence type="ECO:0000313" key="2">
    <source>
        <dbReference type="Proteomes" id="UP000799779"/>
    </source>
</evidence>
<keyword evidence="2" id="KW-1185">Reference proteome</keyword>